<feature type="domain" description="Methyltransferase FkbM" evidence="1">
    <location>
        <begin position="37"/>
        <end position="200"/>
    </location>
</feature>
<dbReference type="EMBL" id="WESC01000002">
    <property type="protein sequence ID" value="KAB7742317.1"/>
    <property type="molecule type" value="Genomic_DNA"/>
</dbReference>
<evidence type="ECO:0000259" key="1">
    <source>
        <dbReference type="Pfam" id="PF05050"/>
    </source>
</evidence>
<dbReference type="GO" id="GO:0032259">
    <property type="term" value="P:methylation"/>
    <property type="evidence" value="ECO:0007669"/>
    <property type="project" value="UniProtKB-KW"/>
</dbReference>
<evidence type="ECO:0000313" key="2">
    <source>
        <dbReference type="EMBL" id="KAB7742317.1"/>
    </source>
</evidence>
<reference evidence="2 3" key="1">
    <citation type="submission" date="2019-09" db="EMBL/GenBank/DDBJ databases">
        <title>Parvibaculum sedimenti sp. nov., isolated from sediment.</title>
        <authorList>
            <person name="Wang Y."/>
        </authorList>
    </citation>
    <scope>NUCLEOTIDE SEQUENCE [LARGE SCALE GENOMIC DNA]</scope>
    <source>
        <strain evidence="2 3">HXT-9</strain>
    </source>
</reference>
<evidence type="ECO:0000313" key="3">
    <source>
        <dbReference type="Proteomes" id="UP000468901"/>
    </source>
</evidence>
<dbReference type="PANTHER" id="PTHR34203:SF15">
    <property type="entry name" value="SLL1173 PROTEIN"/>
    <property type="match status" value="1"/>
</dbReference>
<keyword evidence="3" id="KW-1185">Reference proteome</keyword>
<accession>A0A6N6VQ49</accession>
<organism evidence="2 3">
    <name type="scientific">Parvibaculum sedimenti</name>
    <dbReference type="NCBI Taxonomy" id="2608632"/>
    <lineage>
        <taxon>Bacteria</taxon>
        <taxon>Pseudomonadati</taxon>
        <taxon>Pseudomonadota</taxon>
        <taxon>Alphaproteobacteria</taxon>
        <taxon>Hyphomicrobiales</taxon>
        <taxon>Parvibaculaceae</taxon>
        <taxon>Parvibaculum</taxon>
    </lineage>
</organism>
<keyword evidence="2" id="KW-0489">Methyltransferase</keyword>
<gene>
    <name evidence="2" type="ORF">F2P47_03375</name>
</gene>
<dbReference type="PANTHER" id="PTHR34203">
    <property type="entry name" value="METHYLTRANSFERASE, FKBM FAMILY PROTEIN"/>
    <property type="match status" value="1"/>
</dbReference>
<dbReference type="NCBIfam" id="TIGR01444">
    <property type="entry name" value="fkbM_fam"/>
    <property type="match status" value="1"/>
</dbReference>
<sequence>MRIGLTARTRQQIAYDPPYSSWDGRFVLNINDRLIYDVGAHHGEDTEFYLKKGFDVVAIDAVPDNCKLIGEKFSSYVTANKLRILNCAISDSSEPISFYVNDDVSVWSTANKSWVERNNALRPGQNIREIRVNAEKLVNIVAKFGVPLYCKIDIEGNDLLALRSLANAPSMPRYISIESEKLNWTRLLNELVAMKQLGYRKFKVVNQNLIGLHNGEMLGRHGNAIQHKFIPGSSGPFGEETPGRWMDIFECIEVYKGIFRGYFLNGDFGIVKNQNPQLPAADWYDTHASLDPL</sequence>
<comment type="caution">
    <text evidence="2">The sequence shown here is derived from an EMBL/GenBank/DDBJ whole genome shotgun (WGS) entry which is preliminary data.</text>
</comment>
<protein>
    <submittedName>
        <fullName evidence="2">FkbM family methyltransferase</fullName>
    </submittedName>
</protein>
<dbReference type="Proteomes" id="UP000468901">
    <property type="component" value="Unassembled WGS sequence"/>
</dbReference>
<dbReference type="Pfam" id="PF05050">
    <property type="entry name" value="Methyltransf_21"/>
    <property type="match status" value="1"/>
</dbReference>
<proteinExistence type="predicted"/>
<dbReference type="SUPFAM" id="SSF53335">
    <property type="entry name" value="S-adenosyl-L-methionine-dependent methyltransferases"/>
    <property type="match status" value="1"/>
</dbReference>
<dbReference type="Gene3D" id="3.40.50.150">
    <property type="entry name" value="Vaccinia Virus protein VP39"/>
    <property type="match status" value="1"/>
</dbReference>
<dbReference type="InterPro" id="IPR052514">
    <property type="entry name" value="SAM-dependent_MTase"/>
</dbReference>
<dbReference type="AlphaFoldDB" id="A0A6N6VQ49"/>
<dbReference type="InterPro" id="IPR006342">
    <property type="entry name" value="FkbM_mtfrase"/>
</dbReference>
<dbReference type="GO" id="GO:0008168">
    <property type="term" value="F:methyltransferase activity"/>
    <property type="evidence" value="ECO:0007669"/>
    <property type="project" value="UniProtKB-KW"/>
</dbReference>
<dbReference type="InterPro" id="IPR029063">
    <property type="entry name" value="SAM-dependent_MTases_sf"/>
</dbReference>
<keyword evidence="2" id="KW-0808">Transferase</keyword>
<name>A0A6N6VQ49_9HYPH</name>